<dbReference type="EMBL" id="VOBQ01000013">
    <property type="protein sequence ID" value="TWO69896.1"/>
    <property type="molecule type" value="Genomic_DNA"/>
</dbReference>
<dbReference type="InterPro" id="IPR023393">
    <property type="entry name" value="START-like_dom_sf"/>
</dbReference>
<comment type="similarity">
    <text evidence="1">Belongs to the AHA1 family.</text>
</comment>
<dbReference type="Proteomes" id="UP000318199">
    <property type="component" value="Unassembled WGS sequence"/>
</dbReference>
<protein>
    <submittedName>
        <fullName evidence="3">SRPBCC domain-containing protein</fullName>
    </submittedName>
</protein>
<evidence type="ECO:0000259" key="2">
    <source>
        <dbReference type="Pfam" id="PF08327"/>
    </source>
</evidence>
<organism evidence="3 4">
    <name type="scientific">Caenimonas sedimenti</name>
    <dbReference type="NCBI Taxonomy" id="2596921"/>
    <lineage>
        <taxon>Bacteria</taxon>
        <taxon>Pseudomonadati</taxon>
        <taxon>Pseudomonadota</taxon>
        <taxon>Betaproteobacteria</taxon>
        <taxon>Burkholderiales</taxon>
        <taxon>Comamonadaceae</taxon>
        <taxon>Caenimonas</taxon>
    </lineage>
</organism>
<evidence type="ECO:0000313" key="3">
    <source>
        <dbReference type="EMBL" id="TWO69896.1"/>
    </source>
</evidence>
<dbReference type="Pfam" id="PF08327">
    <property type="entry name" value="AHSA1"/>
    <property type="match status" value="1"/>
</dbReference>
<reference evidence="3 4" key="1">
    <citation type="submission" date="2019-07" db="EMBL/GenBank/DDBJ databases">
        <title>Caenimonas sedimenti sp. nov., isolated from activated sludge.</title>
        <authorList>
            <person name="Xu J."/>
        </authorList>
    </citation>
    <scope>NUCLEOTIDE SEQUENCE [LARGE SCALE GENOMIC DNA]</scope>
    <source>
        <strain evidence="3 4">HX-9-20</strain>
    </source>
</reference>
<accession>A0A562ZNF9</accession>
<gene>
    <name evidence="3" type="ORF">FN976_16205</name>
</gene>
<dbReference type="InterPro" id="IPR013538">
    <property type="entry name" value="ASHA1/2-like_C"/>
</dbReference>
<comment type="caution">
    <text evidence="3">The sequence shown here is derived from an EMBL/GenBank/DDBJ whole genome shotgun (WGS) entry which is preliminary data.</text>
</comment>
<dbReference type="RefSeq" id="WP_145894092.1">
    <property type="nucleotide sequence ID" value="NZ_VOBQ01000013.1"/>
</dbReference>
<dbReference type="AlphaFoldDB" id="A0A562ZNF9"/>
<dbReference type="Gene3D" id="3.30.530.20">
    <property type="match status" value="1"/>
</dbReference>
<proteinExistence type="inferred from homology"/>
<evidence type="ECO:0000313" key="4">
    <source>
        <dbReference type="Proteomes" id="UP000318199"/>
    </source>
</evidence>
<dbReference type="OrthoDB" id="9805228at2"/>
<name>A0A562ZNF9_9BURK</name>
<sequence>MAQGPVQQNAELRLTRVYPVPAEKVWRAWTDPQALSRWFGPADTESVTQAQLDVREGGTYSIRFRTADGEEHGVSGVYQAVEPQRKLVFSWAWQSTPERVSRVTVLLRTVQGGTELDFRHDRFFNDEARVNHARGWTGTFAKLDAWIGEP</sequence>
<keyword evidence="4" id="KW-1185">Reference proteome</keyword>
<feature type="domain" description="Activator of Hsp90 ATPase homologue 1/2-like C-terminal" evidence="2">
    <location>
        <begin position="20"/>
        <end position="146"/>
    </location>
</feature>
<dbReference type="CDD" id="cd07814">
    <property type="entry name" value="SRPBCC_CalC_Aha1-like"/>
    <property type="match status" value="1"/>
</dbReference>
<dbReference type="SUPFAM" id="SSF55961">
    <property type="entry name" value="Bet v1-like"/>
    <property type="match status" value="1"/>
</dbReference>
<evidence type="ECO:0000256" key="1">
    <source>
        <dbReference type="ARBA" id="ARBA00006817"/>
    </source>
</evidence>